<dbReference type="AlphaFoldDB" id="A0A1S3TFX4"/>
<dbReference type="OrthoDB" id="1845088at2759"/>
<sequence>MAKGFSINMLNIRLTSTIFILWRRQLLPLLEGHALYGHIDGSIITPPAKLPAADGSLAVPNPAFITWKQQDQRLVSLLQASLTEETLVEVLHHDTAQQIWTTLESLYGGDSKQR</sequence>
<name>A0A1S3TFX4_VIGRR</name>
<proteinExistence type="predicted"/>
<dbReference type="PANTHER" id="PTHR47481">
    <property type="match status" value="1"/>
</dbReference>
<dbReference type="Proteomes" id="UP000087766">
    <property type="component" value="Unplaced"/>
</dbReference>
<evidence type="ECO:0000313" key="1">
    <source>
        <dbReference type="Proteomes" id="UP000087766"/>
    </source>
</evidence>
<organism evidence="1 2">
    <name type="scientific">Vigna radiata var. radiata</name>
    <name type="common">Mung bean</name>
    <name type="synonym">Phaseolus aureus</name>
    <dbReference type="NCBI Taxonomy" id="3916"/>
    <lineage>
        <taxon>Eukaryota</taxon>
        <taxon>Viridiplantae</taxon>
        <taxon>Streptophyta</taxon>
        <taxon>Embryophyta</taxon>
        <taxon>Tracheophyta</taxon>
        <taxon>Spermatophyta</taxon>
        <taxon>Magnoliopsida</taxon>
        <taxon>eudicotyledons</taxon>
        <taxon>Gunneridae</taxon>
        <taxon>Pentapetalae</taxon>
        <taxon>rosids</taxon>
        <taxon>fabids</taxon>
        <taxon>Fabales</taxon>
        <taxon>Fabaceae</taxon>
        <taxon>Papilionoideae</taxon>
        <taxon>50 kb inversion clade</taxon>
        <taxon>NPAAA clade</taxon>
        <taxon>indigoferoid/millettioid clade</taxon>
        <taxon>Phaseoleae</taxon>
        <taxon>Vigna</taxon>
    </lineage>
</organism>
<dbReference type="PANTHER" id="PTHR47481:SF35">
    <property type="entry name" value="ZINC FINGER, CCHC-TYPE-RELATED"/>
    <property type="match status" value="1"/>
</dbReference>
<dbReference type="KEGG" id="vra:106755086"/>
<protein>
    <submittedName>
        <fullName evidence="2">Uncharacterized protein LOC106755086</fullName>
    </submittedName>
</protein>
<dbReference type="RefSeq" id="XP_014492669.1">
    <property type="nucleotide sequence ID" value="XM_014637183.1"/>
</dbReference>
<evidence type="ECO:0000313" key="2">
    <source>
        <dbReference type="RefSeq" id="XP_014492669.1"/>
    </source>
</evidence>
<reference evidence="2" key="1">
    <citation type="submission" date="2025-08" db="UniProtKB">
        <authorList>
            <consortium name="RefSeq"/>
        </authorList>
    </citation>
    <scope>IDENTIFICATION</scope>
    <source>
        <tissue evidence="2">Leaf</tissue>
    </source>
</reference>
<gene>
    <name evidence="2" type="primary">LOC106755086</name>
</gene>
<keyword evidence="1" id="KW-1185">Reference proteome</keyword>
<accession>A0A1S3TFX4</accession>
<dbReference type="GeneID" id="106755086"/>